<dbReference type="GO" id="GO:0005829">
    <property type="term" value="C:cytosol"/>
    <property type="evidence" value="ECO:0007669"/>
    <property type="project" value="TreeGrafter"/>
</dbReference>
<dbReference type="GO" id="GO:0010124">
    <property type="term" value="P:phenylacetate catabolic process"/>
    <property type="evidence" value="ECO:0007669"/>
    <property type="project" value="InterPro"/>
</dbReference>
<proteinExistence type="predicted"/>
<gene>
    <name evidence="1" type="ORF">SAMN05877753_103289</name>
</gene>
<dbReference type="PANTHER" id="PTHR30458:SF0">
    <property type="entry name" value="1,2-PHENYLACETYL-COA EPOXIDASE, SUBUNIT C"/>
    <property type="match status" value="1"/>
</dbReference>
<dbReference type="InterPro" id="IPR007814">
    <property type="entry name" value="PaaA_PaaC"/>
</dbReference>
<dbReference type="RefSeq" id="WP_097158206.1">
    <property type="nucleotide sequence ID" value="NZ_JBEPMQ010000002.1"/>
</dbReference>
<dbReference type="InterPro" id="IPR012347">
    <property type="entry name" value="Ferritin-like"/>
</dbReference>
<dbReference type="Gene3D" id="1.20.1260.10">
    <property type="match status" value="1"/>
</dbReference>
<dbReference type="NCBIfam" id="TIGR02158">
    <property type="entry name" value="PA_CoA_Oxy3"/>
    <property type="match status" value="1"/>
</dbReference>
<dbReference type="OrthoDB" id="9789947at2"/>
<reference evidence="1 2" key="1">
    <citation type="submission" date="2017-08" db="EMBL/GenBank/DDBJ databases">
        <authorList>
            <person name="de Groot N.N."/>
        </authorList>
    </citation>
    <scope>NUCLEOTIDE SEQUENCE [LARGE SCALE GENOMIC DNA]</scope>
    <source>
        <strain evidence="1 2">JC228</strain>
    </source>
</reference>
<evidence type="ECO:0000313" key="2">
    <source>
        <dbReference type="Proteomes" id="UP000219546"/>
    </source>
</evidence>
<dbReference type="InterPro" id="IPR011882">
    <property type="entry name" value="PaaC"/>
</dbReference>
<name>A0A285CQV4_9BACI</name>
<protein>
    <submittedName>
        <fullName evidence="1">Ring-1,2-phenylacetyl-CoA epoxidase subunit PaaC</fullName>
    </submittedName>
</protein>
<dbReference type="InterPro" id="IPR052703">
    <property type="entry name" value="Aromatic_CoA_ox/epox"/>
</dbReference>
<dbReference type="PANTHER" id="PTHR30458">
    <property type="entry name" value="PHENYLACETIC ACID DEGRADATION PROTEIN PAA"/>
    <property type="match status" value="1"/>
</dbReference>
<keyword evidence="2" id="KW-1185">Reference proteome</keyword>
<accession>A0A285CQV4</accession>
<dbReference type="SUPFAM" id="SSF47240">
    <property type="entry name" value="Ferritin-like"/>
    <property type="match status" value="1"/>
</dbReference>
<dbReference type="AlphaFoldDB" id="A0A285CQV4"/>
<organism evidence="1 2">
    <name type="scientific">Bacillus oleivorans</name>
    <dbReference type="NCBI Taxonomy" id="1448271"/>
    <lineage>
        <taxon>Bacteria</taxon>
        <taxon>Bacillati</taxon>
        <taxon>Bacillota</taxon>
        <taxon>Bacilli</taxon>
        <taxon>Bacillales</taxon>
        <taxon>Bacillaceae</taxon>
        <taxon>Bacillus</taxon>
    </lineage>
</organism>
<evidence type="ECO:0000313" key="1">
    <source>
        <dbReference type="EMBL" id="SNX69901.1"/>
    </source>
</evidence>
<dbReference type="PIRSF" id="PIRSF037834">
    <property type="entry name" value="PA_CoA_Oase3"/>
    <property type="match status" value="1"/>
</dbReference>
<sequence>MQLIENGQQAKENQAYYKALAELLYQLADDDFLLAHRGSEWLGLAPHIEEDVAFSSISQDTMGHAAMYYQLLEELGEGDADYLAHGRKASERKNAILLELKNGTGTYLEEPRYDWAFTVVRNYFYDTYKKIKLDSLKSSSYVPLRNAAVKISMEQYYHIMHWSTWFKQLTLAKGEARERMKQAIGRVWDEFQGVLTLGVQADEMAHFHLIDREEKLTAAWISYIIPIFSEVKIDFPGSCGMKLGNGREGIHTKDLEEAIDTLSVVYASDTNAVW</sequence>
<dbReference type="EMBL" id="OAOP01000003">
    <property type="protein sequence ID" value="SNX69901.1"/>
    <property type="molecule type" value="Genomic_DNA"/>
</dbReference>
<dbReference type="Pfam" id="PF05138">
    <property type="entry name" value="PaaA_PaaC"/>
    <property type="match status" value="1"/>
</dbReference>
<dbReference type="InterPro" id="IPR009078">
    <property type="entry name" value="Ferritin-like_SF"/>
</dbReference>
<dbReference type="Proteomes" id="UP000219546">
    <property type="component" value="Unassembled WGS sequence"/>
</dbReference>